<evidence type="ECO:0000313" key="3">
    <source>
        <dbReference type="Proteomes" id="UP000314294"/>
    </source>
</evidence>
<reference evidence="2 3" key="1">
    <citation type="submission" date="2019-03" db="EMBL/GenBank/DDBJ databases">
        <title>First draft genome of Liparis tanakae, snailfish: a comprehensive survey of snailfish specific genes.</title>
        <authorList>
            <person name="Kim W."/>
            <person name="Song I."/>
            <person name="Jeong J.-H."/>
            <person name="Kim D."/>
            <person name="Kim S."/>
            <person name="Ryu S."/>
            <person name="Song J.Y."/>
            <person name="Lee S.K."/>
        </authorList>
    </citation>
    <scope>NUCLEOTIDE SEQUENCE [LARGE SCALE GENOMIC DNA]</scope>
    <source>
        <tissue evidence="2">Muscle</tissue>
    </source>
</reference>
<feature type="region of interest" description="Disordered" evidence="1">
    <location>
        <begin position="71"/>
        <end position="115"/>
    </location>
</feature>
<accession>A0A4Z2F623</accession>
<dbReference type="EMBL" id="SRLO01001635">
    <property type="protein sequence ID" value="TNN36300.1"/>
    <property type="molecule type" value="Genomic_DNA"/>
</dbReference>
<evidence type="ECO:0000256" key="1">
    <source>
        <dbReference type="SAM" id="MobiDB-lite"/>
    </source>
</evidence>
<protein>
    <submittedName>
        <fullName evidence="2">Uncharacterized protein</fullName>
    </submittedName>
</protein>
<dbReference type="AlphaFoldDB" id="A0A4Z2F623"/>
<evidence type="ECO:0000313" key="2">
    <source>
        <dbReference type="EMBL" id="TNN36300.1"/>
    </source>
</evidence>
<sequence length="368" mass="38889">MAQSQRFRPLIYRNWFSSVPYSCALVRLSFLVSPVLPNFWYLGEDFFGRAGPTPRAELELGRGLTLGRGLGLQASREPSRRDSAEPKSFPLELSERNTLHSDSRPSSSPPYAAGAAGRAHADAHAALLIRRQAEAGVGAGGREAAGAELLVAAEGGGGRWLVVGEALGSVRLLVRVAVGGVLVVRPEVGALPALRVLPALGGAVERRVAAVQVGGLTGGAAVQVVAAAPRGRREEASASASARRLRAGGARRGAAAARLRLRQHRGDDGGGDGVRVVGVAHRGGAAATVMLLQVLVDPLESCVAALDPENREEPRRPLHDEQNTRRLCGAWAVETRSTDTMKQRPERRAWLKGSEKEEERVALGGNLP</sequence>
<feature type="region of interest" description="Disordered" evidence="1">
    <location>
        <begin position="338"/>
        <end position="368"/>
    </location>
</feature>
<feature type="compositionally biased region" description="Basic and acidic residues" evidence="1">
    <location>
        <begin position="338"/>
        <end position="361"/>
    </location>
</feature>
<dbReference type="Proteomes" id="UP000314294">
    <property type="component" value="Unassembled WGS sequence"/>
</dbReference>
<gene>
    <name evidence="2" type="ORF">EYF80_053538</name>
</gene>
<feature type="compositionally biased region" description="Basic and acidic residues" evidence="1">
    <location>
        <begin position="93"/>
        <end position="103"/>
    </location>
</feature>
<feature type="compositionally biased region" description="Low complexity" evidence="1">
    <location>
        <begin position="104"/>
        <end position="115"/>
    </location>
</feature>
<keyword evidence="3" id="KW-1185">Reference proteome</keyword>
<comment type="caution">
    <text evidence="2">The sequence shown here is derived from an EMBL/GenBank/DDBJ whole genome shotgun (WGS) entry which is preliminary data.</text>
</comment>
<organism evidence="2 3">
    <name type="scientific">Liparis tanakae</name>
    <name type="common">Tanaka's snailfish</name>
    <dbReference type="NCBI Taxonomy" id="230148"/>
    <lineage>
        <taxon>Eukaryota</taxon>
        <taxon>Metazoa</taxon>
        <taxon>Chordata</taxon>
        <taxon>Craniata</taxon>
        <taxon>Vertebrata</taxon>
        <taxon>Euteleostomi</taxon>
        <taxon>Actinopterygii</taxon>
        <taxon>Neopterygii</taxon>
        <taxon>Teleostei</taxon>
        <taxon>Neoteleostei</taxon>
        <taxon>Acanthomorphata</taxon>
        <taxon>Eupercaria</taxon>
        <taxon>Perciformes</taxon>
        <taxon>Cottioidei</taxon>
        <taxon>Cottales</taxon>
        <taxon>Liparidae</taxon>
        <taxon>Liparis</taxon>
    </lineage>
</organism>
<proteinExistence type="predicted"/>
<name>A0A4Z2F623_9TELE</name>